<gene>
    <name evidence="3" type="ORF">GO998_12940</name>
</gene>
<evidence type="ECO:0000313" key="3">
    <source>
        <dbReference type="EMBL" id="QUP54579.1"/>
    </source>
</evidence>
<proteinExistence type="predicted"/>
<dbReference type="Pfam" id="PF01419">
    <property type="entry name" value="Jacalin"/>
    <property type="match status" value="2"/>
</dbReference>
<protein>
    <recommendedName>
        <fullName evidence="2">Jacalin-type lectin domain-containing protein</fullName>
    </recommendedName>
</protein>
<dbReference type="Proteomes" id="UP000677898">
    <property type="component" value="Chromosome"/>
</dbReference>
<dbReference type="InterPro" id="IPR001229">
    <property type="entry name" value="Jacalin-like_lectin_dom"/>
</dbReference>
<reference evidence="3 4" key="1">
    <citation type="journal article" date="2021" name="Phytopathology">
        <title>Complete genome sequence of Ralstonia syzygii subsp. indonesiensis strain LLRS-1, isolated from wilted tobacco in China.</title>
        <authorList>
            <person name="Lu C.H."/>
            <person name="Li J.Y."/>
            <person name="Mi M.G."/>
            <person name="Lin Z.L."/>
            <person name="Jiang N."/>
            <person name="Gai X."/>
            <person name="Ma J.H."/>
            <person name="Lei L.P."/>
            <person name="Xia Z.Y."/>
        </authorList>
    </citation>
    <scope>NUCLEOTIDE SEQUENCE [LARGE SCALE GENOMIC DNA]</scope>
    <source>
        <strain evidence="3 4">LLRS-1</strain>
    </source>
</reference>
<dbReference type="InterPro" id="IPR036404">
    <property type="entry name" value="Jacalin-like_lectin_dom_sf"/>
</dbReference>
<feature type="region of interest" description="Disordered" evidence="1">
    <location>
        <begin position="428"/>
        <end position="449"/>
    </location>
</feature>
<dbReference type="SUPFAM" id="SSF51101">
    <property type="entry name" value="Mannose-binding lectins"/>
    <property type="match status" value="2"/>
</dbReference>
<feature type="domain" description="Jacalin-type lectin" evidence="2">
    <location>
        <begin position="1"/>
        <end position="73"/>
    </location>
</feature>
<dbReference type="Gene3D" id="2.100.10.30">
    <property type="entry name" value="Jacalin-like lectin domain"/>
    <property type="match status" value="2"/>
</dbReference>
<keyword evidence="4" id="KW-1185">Reference proteome</keyword>
<dbReference type="EMBL" id="CP046729">
    <property type="protein sequence ID" value="QUP54579.1"/>
    <property type="molecule type" value="Genomic_DNA"/>
</dbReference>
<sequence length="449" mass="46147">MIGIHGYVGTGANGLTLVTQLGFTCANGEHELGTFGPPTGTYFDIKCNPGDAASGVGGRAGTYVDSIGLTCRDPRGNEYVAPVTTGPFFGEAGVAGGNAFKSTSCGNTPLIGLAIWSGSNIDGVEPVCNPAQPPEHFGGYGGQNHGPQRCTDHVIGIHGYVGAGGQGKTVVTQLGFSCANGEHELGTFGPPNGSYFDIKCNPGDAAYGVGGRAGTYVDAIGLWCRDPRGNEYVAPVTTGPFFAVAGVGGGYPYKSMSCGNTPLIGLGISSGVNIDGVVPLCTVPLAPPVSPPPPPKIDFSASPNNGYINVGDTAKLTWVVTNCTPKCSITMTGKDGFNFQDQLFINSNLSSNGVLSVSPTRSNETKYILTATGKNGSTSKEAIVQLYGASKPCGTVFMFKMTNDQSFARPCFVLAFCAADKETAKQIAESQNPGYSATPTTDPQACPVP</sequence>
<name>A0ABX7ZID1_9RALS</name>
<accession>A0ABX7ZID1</accession>
<organism evidence="3 4">
    <name type="scientific">Ralstonia syzygii</name>
    <dbReference type="NCBI Taxonomy" id="28097"/>
    <lineage>
        <taxon>Bacteria</taxon>
        <taxon>Pseudomonadati</taxon>
        <taxon>Pseudomonadota</taxon>
        <taxon>Betaproteobacteria</taxon>
        <taxon>Burkholderiales</taxon>
        <taxon>Burkholderiaceae</taxon>
        <taxon>Ralstonia</taxon>
        <taxon>Ralstonia solanacearum species complex</taxon>
    </lineage>
</organism>
<feature type="compositionally biased region" description="Polar residues" evidence="1">
    <location>
        <begin position="428"/>
        <end position="443"/>
    </location>
</feature>
<dbReference type="PROSITE" id="PS51752">
    <property type="entry name" value="JACALIN_LECTIN"/>
    <property type="match status" value="1"/>
</dbReference>
<evidence type="ECO:0000256" key="1">
    <source>
        <dbReference type="SAM" id="MobiDB-lite"/>
    </source>
</evidence>
<dbReference type="RefSeq" id="WP_211903814.1">
    <property type="nucleotide sequence ID" value="NZ_CP046729.1"/>
</dbReference>
<evidence type="ECO:0000259" key="2">
    <source>
        <dbReference type="PROSITE" id="PS51752"/>
    </source>
</evidence>
<evidence type="ECO:0000313" key="4">
    <source>
        <dbReference type="Proteomes" id="UP000677898"/>
    </source>
</evidence>